<evidence type="ECO:0000313" key="3">
    <source>
        <dbReference type="Proteomes" id="UP000221961"/>
    </source>
</evidence>
<keyword evidence="1" id="KW-0812">Transmembrane</keyword>
<reference evidence="2 3" key="1">
    <citation type="submission" date="2017-10" db="EMBL/GenBank/DDBJ databases">
        <title>Comparative genomics between pathogenic Norcardia.</title>
        <authorList>
            <person name="Zeng L."/>
        </authorList>
    </citation>
    <scope>NUCLEOTIDE SEQUENCE [LARGE SCALE GENOMIC DNA]</scope>
    <source>
        <strain evidence="2 3">NC_YFY_NT001</strain>
    </source>
</reference>
<dbReference type="EMBL" id="CP023778">
    <property type="protein sequence ID" value="ATL68745.1"/>
    <property type="molecule type" value="Genomic_DNA"/>
</dbReference>
<feature type="transmembrane region" description="Helical" evidence="1">
    <location>
        <begin position="20"/>
        <end position="41"/>
    </location>
</feature>
<evidence type="ECO:0000313" key="2">
    <source>
        <dbReference type="EMBL" id="ATL68745.1"/>
    </source>
</evidence>
<organism evidence="2 3">
    <name type="scientific">Nocardia terpenica</name>
    <dbReference type="NCBI Taxonomy" id="455432"/>
    <lineage>
        <taxon>Bacteria</taxon>
        <taxon>Bacillati</taxon>
        <taxon>Actinomycetota</taxon>
        <taxon>Actinomycetes</taxon>
        <taxon>Mycobacteriales</taxon>
        <taxon>Nocardiaceae</taxon>
        <taxon>Nocardia</taxon>
    </lineage>
</organism>
<keyword evidence="1" id="KW-1133">Transmembrane helix</keyword>
<dbReference type="Proteomes" id="UP000221961">
    <property type="component" value="Chromosome"/>
</dbReference>
<proteinExistence type="predicted"/>
<dbReference type="AlphaFoldDB" id="A0A291RN62"/>
<accession>A0A291RN62</accession>
<dbReference type="KEGG" id="ntp:CRH09_23700"/>
<feature type="transmembrane region" description="Helical" evidence="1">
    <location>
        <begin position="47"/>
        <end position="69"/>
    </location>
</feature>
<protein>
    <submittedName>
        <fullName evidence="2">Uncharacterized protein</fullName>
    </submittedName>
</protein>
<keyword evidence="1" id="KW-0472">Membrane</keyword>
<name>A0A291RN62_9NOCA</name>
<evidence type="ECO:0000256" key="1">
    <source>
        <dbReference type="SAM" id="Phobius"/>
    </source>
</evidence>
<gene>
    <name evidence="2" type="ORF">CRH09_23700</name>
</gene>
<sequence length="78" mass="7841">MGVVIEKPFSQRPCVPSPVWGWGVRVLVLVIVVVATVTLAGCGIAPATAVAVVSAAGLAAVEIAAKLLAPTPIRGRAQ</sequence>